<keyword evidence="3 8" id="KW-0378">Hydrolase</keyword>
<dbReference type="SUPFAM" id="SSF53649">
    <property type="entry name" value="Alkaline phosphatase-like"/>
    <property type="match status" value="1"/>
</dbReference>
<keyword evidence="2" id="KW-0479">Metal-binding</keyword>
<evidence type="ECO:0000256" key="1">
    <source>
        <dbReference type="ARBA" id="ARBA00008779"/>
    </source>
</evidence>
<dbReference type="CDD" id="cd16026">
    <property type="entry name" value="GALNS_like"/>
    <property type="match status" value="1"/>
</dbReference>
<feature type="chain" id="PRO_5024436988" evidence="5">
    <location>
        <begin position="30"/>
        <end position="763"/>
    </location>
</feature>
<dbReference type="Gene3D" id="3.30.1120.10">
    <property type="match status" value="1"/>
</dbReference>
<name>A0A5M6DIF5_9BACT</name>
<evidence type="ECO:0000256" key="5">
    <source>
        <dbReference type="SAM" id="SignalP"/>
    </source>
</evidence>
<evidence type="ECO:0000259" key="7">
    <source>
        <dbReference type="Pfam" id="PF20434"/>
    </source>
</evidence>
<dbReference type="PROSITE" id="PS00523">
    <property type="entry name" value="SULFATASE_1"/>
    <property type="match status" value="1"/>
</dbReference>
<evidence type="ECO:0000256" key="2">
    <source>
        <dbReference type="ARBA" id="ARBA00022723"/>
    </source>
</evidence>
<feature type="signal peptide" evidence="5">
    <location>
        <begin position="1"/>
        <end position="29"/>
    </location>
</feature>
<dbReference type="GO" id="GO:0046872">
    <property type="term" value="F:metal ion binding"/>
    <property type="evidence" value="ECO:0007669"/>
    <property type="project" value="UniProtKB-KW"/>
</dbReference>
<organism evidence="8 9">
    <name type="scientific">Roseiconus nitratireducens</name>
    <dbReference type="NCBI Taxonomy" id="2605748"/>
    <lineage>
        <taxon>Bacteria</taxon>
        <taxon>Pseudomonadati</taxon>
        <taxon>Planctomycetota</taxon>
        <taxon>Planctomycetia</taxon>
        <taxon>Pirellulales</taxon>
        <taxon>Pirellulaceae</taxon>
        <taxon>Roseiconus</taxon>
    </lineage>
</organism>
<comment type="caution">
    <text evidence="8">The sequence shown here is derived from an EMBL/GenBank/DDBJ whole genome shotgun (WGS) entry which is preliminary data.</text>
</comment>
<sequence>MNQIGCLQLLRVTLHALILCFSVTGPLVASDAPPNVVFIFVDDQGYYDLGCYGATEVATPHIDAMAQNGTRFTDYYAAAPICSPSRAGLLTGCYPRRVGNHIWVHRADSPLGIHPDELTIAELFKAHGYSTACIGKWHLGFHEPFLPHNQGFDHHFGLLHNLDPVKVVYFGDKGVPLVRNGDIVKRPADPNELTGLYTDEAIEFIKRNSERPFFLYLPHTMLHHPLGVSADFKGTSSWGEYGDAIQEIDHNVGRLFDALKQFGIADNTVVIYASDNGRGPGRTPDQHIRGHKLSTYEGGIRVPAIAWGPGVGLQSGEESSAVVRAMDWYPTLATLAGIKVPEGHVIDGRDISPLLKGETSFVPPPGMKKSLNATVPLRRRWSPAGEWEPIVKRHEFNNAFFYHGSQGALSAVRWQNWKLVLNPTLQLYDLEKDPGESTVVRNREILRKLRGMAILFQEEMMLDARSPGQVSPPPADGRTEVPSETIAGLHSLLDVTYARYGERTVGMDIFRPKNAWGQLPAIVCIHGGGWRNGSKIHHRKVAQTLAAKGFVTASIDYRLSGEAAFPAQIHDCKAAVRFLKANASKYGIDPDHLGAIGHSAGGHLVALLATSTGIPELEGDGGNSEFSSAIHAVVPMGGQTDLMSERTLNISSDKDRGGIWRQFLGGSQKDKPEIYRLASPLVHLDRTDPPCLIVTGEKDDGSTRAERFRQRMQELNIPAELRIIDEAPHPFLETQVWFDEAMDAAGVFFSQHLKGPTSQSLGN</sequence>
<dbReference type="PANTHER" id="PTHR42693:SF53">
    <property type="entry name" value="ENDO-4-O-SULFATASE"/>
    <property type="match status" value="1"/>
</dbReference>
<evidence type="ECO:0000313" key="8">
    <source>
        <dbReference type="EMBL" id="KAA5545992.1"/>
    </source>
</evidence>
<dbReference type="InterPro" id="IPR029058">
    <property type="entry name" value="AB_hydrolase_fold"/>
</dbReference>
<dbReference type="InterPro" id="IPR024607">
    <property type="entry name" value="Sulfatase_CS"/>
</dbReference>
<accession>A0A5M6DIF5</accession>
<dbReference type="AlphaFoldDB" id="A0A5M6DIF5"/>
<feature type="domain" description="BD-FAE-like" evidence="7">
    <location>
        <begin position="507"/>
        <end position="700"/>
    </location>
</feature>
<dbReference type="PANTHER" id="PTHR42693">
    <property type="entry name" value="ARYLSULFATASE FAMILY MEMBER"/>
    <property type="match status" value="1"/>
</dbReference>
<reference evidence="8 9" key="1">
    <citation type="submission" date="2019-08" db="EMBL/GenBank/DDBJ databases">
        <authorList>
            <person name="Dhanesh K."/>
            <person name="Kumar G."/>
            <person name="Sasikala C."/>
            <person name="Venkata Ramana C."/>
        </authorList>
    </citation>
    <scope>NUCLEOTIDE SEQUENCE [LARGE SCALE GENOMIC DNA]</scope>
    <source>
        <strain evidence="8 9">JC645</strain>
    </source>
</reference>
<dbReference type="RefSeq" id="WP_150074948.1">
    <property type="nucleotide sequence ID" value="NZ_VWOX01000002.1"/>
</dbReference>
<feature type="domain" description="Sulfatase N-terminal" evidence="6">
    <location>
        <begin position="34"/>
        <end position="338"/>
    </location>
</feature>
<keyword evidence="4" id="KW-0106">Calcium</keyword>
<dbReference type="Pfam" id="PF00884">
    <property type="entry name" value="Sulfatase"/>
    <property type="match status" value="1"/>
</dbReference>
<comment type="similarity">
    <text evidence="1">Belongs to the sulfatase family.</text>
</comment>
<dbReference type="PROSITE" id="PS00149">
    <property type="entry name" value="SULFATASE_2"/>
    <property type="match status" value="1"/>
</dbReference>
<dbReference type="InterPro" id="IPR050738">
    <property type="entry name" value="Sulfatase"/>
</dbReference>
<dbReference type="InterPro" id="IPR017850">
    <property type="entry name" value="Alkaline_phosphatase_core_sf"/>
</dbReference>
<evidence type="ECO:0000256" key="3">
    <source>
        <dbReference type="ARBA" id="ARBA00022801"/>
    </source>
</evidence>
<proteinExistence type="inferred from homology"/>
<keyword evidence="5" id="KW-0732">Signal</keyword>
<evidence type="ECO:0000256" key="4">
    <source>
        <dbReference type="ARBA" id="ARBA00022837"/>
    </source>
</evidence>
<dbReference type="Gene3D" id="3.40.720.10">
    <property type="entry name" value="Alkaline Phosphatase, subunit A"/>
    <property type="match status" value="1"/>
</dbReference>
<dbReference type="EMBL" id="VWOX01000002">
    <property type="protein sequence ID" value="KAA5545992.1"/>
    <property type="molecule type" value="Genomic_DNA"/>
</dbReference>
<evidence type="ECO:0000259" key="6">
    <source>
        <dbReference type="Pfam" id="PF00884"/>
    </source>
</evidence>
<dbReference type="Gene3D" id="3.40.50.1820">
    <property type="entry name" value="alpha/beta hydrolase"/>
    <property type="match status" value="1"/>
</dbReference>
<protein>
    <submittedName>
        <fullName evidence="8">Alpha/beta fold hydrolase</fullName>
    </submittedName>
</protein>
<evidence type="ECO:0000313" key="9">
    <source>
        <dbReference type="Proteomes" id="UP000324479"/>
    </source>
</evidence>
<keyword evidence="9" id="KW-1185">Reference proteome</keyword>
<dbReference type="Pfam" id="PF20434">
    <property type="entry name" value="BD-FAE"/>
    <property type="match status" value="1"/>
</dbReference>
<dbReference type="GO" id="GO:0004065">
    <property type="term" value="F:arylsulfatase activity"/>
    <property type="evidence" value="ECO:0007669"/>
    <property type="project" value="TreeGrafter"/>
</dbReference>
<dbReference type="InterPro" id="IPR049492">
    <property type="entry name" value="BD-FAE-like_dom"/>
</dbReference>
<gene>
    <name evidence="8" type="ORF">FYK55_03515</name>
</gene>
<dbReference type="SUPFAM" id="SSF53474">
    <property type="entry name" value="alpha/beta-Hydrolases"/>
    <property type="match status" value="1"/>
</dbReference>
<dbReference type="InterPro" id="IPR000917">
    <property type="entry name" value="Sulfatase_N"/>
</dbReference>
<dbReference type="Proteomes" id="UP000324479">
    <property type="component" value="Unassembled WGS sequence"/>
</dbReference>